<comment type="subcellular location">
    <subcellularLocation>
        <location evidence="1">Membrane</location>
        <topology evidence="1">Single-pass type I membrane protein</topology>
    </subcellularLocation>
</comment>
<evidence type="ECO:0000256" key="10">
    <source>
        <dbReference type="ARBA" id="ARBA00047899"/>
    </source>
</evidence>
<dbReference type="Gene3D" id="2.130.10.30">
    <property type="entry name" value="Regulator of chromosome condensation 1/beta-lactamase-inhibitor protein II"/>
    <property type="match status" value="2"/>
</dbReference>
<evidence type="ECO:0000256" key="2">
    <source>
        <dbReference type="ARBA" id="ARBA00012513"/>
    </source>
</evidence>
<evidence type="ECO:0000256" key="9">
    <source>
        <dbReference type="ARBA" id="ARBA00023180"/>
    </source>
</evidence>
<sequence>MQLHAALSPPAYITDDRKLNPLKASFFPTIRDQAAAAAVQASMATRALEDATLPKFDYDAASLYYCGSQDVARTCKIGWNNLDATTKIASSPKVLTPCGAVPGEVQQPEQLSTVCVRALNSCNKTVTILPNCRYVQLPSFASMQQHIRMYGGLITRVNLYTSVFNKFFNDTPSGTFNDKVLGSVSGSEVPLGHAIMLVGYDNTKMEWTALNSWGPAWGDKGRFKVEMGLAGVGSSTDTFGLICSASGANPPALTKQRAARLKLIPTGTPGVYKHVFNSARTPHLSYLADALNAKLKDIISDNINVLPTKEVVRKEDLTAAEVSQWKCTTQRFFGCIVKIEPANCLNKCQVTRLLLNPAASLNGLRLTIRAPASVATVPTGSTALATLGDVAALICRPGEQASGSSQDVCGVCPANTYKNTTSATACRRCPTGQVTKDSSLPADHDSLDDCVCSPGRELAGDACKVCGANKYKPAAGNKPCTACPAGSLTSGQQPSQHDELADCKCQPGSYMTAAGKCDICPKNTYSDAAGSSQCLACPDSFITAGDTRTDHDSALDCLCPAGYQAVNATSGTPAAQTCVVCPNNTFQASPSLQPCQPCPAGTVTLGPLPSDHNSKTSCTCMAGQYKVGGSCSTCPANTYKTTPGEAACVPCPAGTATFNTTDPSHHDHDYDCRTVYKQMESGGAFSCGVVASNNSVACWGGTPDVQPGTMPVGQLAWKAVTVGGFHACGILMNDTVRCWGRDAQKNGPPDPNLKFSSISAGGYHTCGLLLENSTMRCYANPSYGFSIAGYDSVGQYSQVVSGGGHLCATHVNGSVICWGVALYGQVTVPAMPSVPKQLVCGAYHSGAIFADGSFMIWGGLGVEVGQSDVPAGKLWRAVDLFNLHACGITTDNSMVCWSQDTNGSVDGVPQFVTSWYAVAIGGFFSCGITMGERVVACWGNNDLNQLNVP</sequence>
<evidence type="ECO:0000256" key="7">
    <source>
        <dbReference type="ARBA" id="ARBA00023157"/>
    </source>
</evidence>
<name>A0A383WLI3_TETOB</name>
<keyword evidence="9" id="KW-0325">Glycoprotein</keyword>
<dbReference type="Pfam" id="PF00112">
    <property type="entry name" value="Peptidase_C1"/>
    <property type="match status" value="1"/>
</dbReference>
<evidence type="ECO:0000256" key="5">
    <source>
        <dbReference type="ARBA" id="ARBA00022989"/>
    </source>
</evidence>
<evidence type="ECO:0000313" key="15">
    <source>
        <dbReference type="EMBL" id="SZX78113.1"/>
    </source>
</evidence>
<dbReference type="PANTHER" id="PTHR47460:SF1">
    <property type="entry name" value="SERINE_THREONINE-PROTEIN KINASE-LIKE PROTEIN ACR4"/>
    <property type="match status" value="1"/>
</dbReference>
<evidence type="ECO:0000313" key="14">
    <source>
        <dbReference type="EMBL" id="SZX70236.1"/>
    </source>
</evidence>
<comment type="catalytic activity">
    <reaction evidence="11">
        <text>L-seryl-[protein] + ATP = O-phospho-L-seryl-[protein] + ADP + H(+)</text>
        <dbReference type="Rhea" id="RHEA:17989"/>
        <dbReference type="Rhea" id="RHEA-COMP:9863"/>
        <dbReference type="Rhea" id="RHEA-COMP:11604"/>
        <dbReference type="ChEBI" id="CHEBI:15378"/>
        <dbReference type="ChEBI" id="CHEBI:29999"/>
        <dbReference type="ChEBI" id="CHEBI:30616"/>
        <dbReference type="ChEBI" id="CHEBI:83421"/>
        <dbReference type="ChEBI" id="CHEBI:456216"/>
        <dbReference type="EC" id="2.7.11.1"/>
    </reaction>
</comment>
<dbReference type="InterPro" id="IPR000668">
    <property type="entry name" value="Peptidase_C1A_C"/>
</dbReference>
<dbReference type="SMART" id="SM01411">
    <property type="entry name" value="Ephrin_rec_like"/>
    <property type="match status" value="5"/>
</dbReference>
<dbReference type="GO" id="GO:0016020">
    <property type="term" value="C:membrane"/>
    <property type="evidence" value="ECO:0007669"/>
    <property type="project" value="UniProtKB-SubCell"/>
</dbReference>
<dbReference type="SUPFAM" id="SSF57184">
    <property type="entry name" value="Growth factor receptor domain"/>
    <property type="match status" value="2"/>
</dbReference>
<comment type="catalytic activity">
    <reaction evidence="10">
        <text>L-threonyl-[protein] + ATP = O-phospho-L-threonyl-[protein] + ADP + H(+)</text>
        <dbReference type="Rhea" id="RHEA:46608"/>
        <dbReference type="Rhea" id="RHEA-COMP:11060"/>
        <dbReference type="Rhea" id="RHEA-COMP:11605"/>
        <dbReference type="ChEBI" id="CHEBI:15378"/>
        <dbReference type="ChEBI" id="CHEBI:30013"/>
        <dbReference type="ChEBI" id="CHEBI:30616"/>
        <dbReference type="ChEBI" id="CHEBI:61977"/>
        <dbReference type="ChEBI" id="CHEBI:456216"/>
        <dbReference type="EC" id="2.7.11.1"/>
    </reaction>
</comment>
<dbReference type="InterPro" id="IPR011641">
    <property type="entry name" value="Tyr-kin_ephrin_A/B_rcpt-like"/>
</dbReference>
<dbReference type="Gene3D" id="3.90.70.10">
    <property type="entry name" value="Cysteine proteinases"/>
    <property type="match status" value="1"/>
</dbReference>
<dbReference type="GO" id="GO:0006508">
    <property type="term" value="P:proteolysis"/>
    <property type="evidence" value="ECO:0007669"/>
    <property type="project" value="InterPro"/>
</dbReference>
<evidence type="ECO:0000256" key="6">
    <source>
        <dbReference type="ARBA" id="ARBA00023136"/>
    </source>
</evidence>
<evidence type="ECO:0000256" key="1">
    <source>
        <dbReference type="ARBA" id="ARBA00004479"/>
    </source>
</evidence>
<gene>
    <name evidence="14" type="ORF">BQ4739_LOCUS10462</name>
    <name evidence="15" type="ORF">BQ4739_LOCUS18432</name>
</gene>
<dbReference type="GO" id="GO:0004674">
    <property type="term" value="F:protein serine/threonine kinase activity"/>
    <property type="evidence" value="ECO:0007669"/>
    <property type="project" value="UniProtKB-KW"/>
</dbReference>
<dbReference type="STRING" id="3088.A0A383WLI3"/>
<dbReference type="GO" id="GO:0008234">
    <property type="term" value="F:cysteine-type peptidase activity"/>
    <property type="evidence" value="ECO:0007669"/>
    <property type="project" value="InterPro"/>
</dbReference>
<dbReference type="InterPro" id="IPR025660">
    <property type="entry name" value="Pept_his_AS"/>
</dbReference>
<dbReference type="SUPFAM" id="SSF54001">
    <property type="entry name" value="Cysteine proteinases"/>
    <property type="match status" value="1"/>
</dbReference>
<evidence type="ECO:0000259" key="12">
    <source>
        <dbReference type="Pfam" id="PF00112"/>
    </source>
</evidence>
<dbReference type="PROSITE" id="PS00639">
    <property type="entry name" value="THIOL_PROTEASE_HIS"/>
    <property type="match status" value="1"/>
</dbReference>
<evidence type="ECO:0000259" key="13">
    <source>
        <dbReference type="Pfam" id="PF07699"/>
    </source>
</evidence>
<keyword evidence="4" id="KW-0732">Signal</keyword>
<dbReference type="InterPro" id="IPR038765">
    <property type="entry name" value="Papain-like_cys_pep_sf"/>
</dbReference>
<proteinExistence type="predicted"/>
<dbReference type="Gene3D" id="2.10.50.10">
    <property type="entry name" value="Tumor Necrosis Factor Receptor, subunit A, domain 2"/>
    <property type="match status" value="4"/>
</dbReference>
<reference evidence="15 16" key="1">
    <citation type="submission" date="2016-10" db="EMBL/GenBank/DDBJ databases">
        <authorList>
            <person name="Cai Z."/>
        </authorList>
    </citation>
    <scope>NUCLEOTIDE SEQUENCE [LARGE SCALE GENOMIC DNA]</scope>
</reference>
<accession>A0A383WLI3</accession>
<organism evidence="15 16">
    <name type="scientific">Tetradesmus obliquus</name>
    <name type="common">Green alga</name>
    <name type="synonym">Acutodesmus obliquus</name>
    <dbReference type="NCBI Taxonomy" id="3088"/>
    <lineage>
        <taxon>Eukaryota</taxon>
        <taxon>Viridiplantae</taxon>
        <taxon>Chlorophyta</taxon>
        <taxon>core chlorophytes</taxon>
        <taxon>Chlorophyceae</taxon>
        <taxon>CS clade</taxon>
        <taxon>Sphaeropleales</taxon>
        <taxon>Scenedesmaceae</taxon>
        <taxon>Tetradesmus</taxon>
    </lineage>
</organism>
<dbReference type="InterPro" id="IPR009091">
    <property type="entry name" value="RCC1/BLIP-II"/>
</dbReference>
<feature type="domain" description="Tyrosine-protein kinase ephrin type A/B receptor-like" evidence="13">
    <location>
        <begin position="509"/>
        <end position="544"/>
    </location>
</feature>
<dbReference type="EMBL" id="FNXT01001304">
    <property type="protein sequence ID" value="SZX78113.1"/>
    <property type="molecule type" value="Genomic_DNA"/>
</dbReference>
<evidence type="ECO:0000256" key="11">
    <source>
        <dbReference type="ARBA" id="ARBA00048679"/>
    </source>
</evidence>
<feature type="domain" description="Tyrosine-protein kinase ephrin type A/B receptor-like" evidence="13">
    <location>
        <begin position="401"/>
        <end position="437"/>
    </location>
</feature>
<dbReference type="EC" id="2.7.11.1" evidence="2"/>
<keyword evidence="16" id="KW-1185">Reference proteome</keyword>
<evidence type="ECO:0000256" key="3">
    <source>
        <dbReference type="ARBA" id="ARBA00022692"/>
    </source>
</evidence>
<dbReference type="PANTHER" id="PTHR47460">
    <property type="entry name" value="SERINE/THREONINE-PROTEIN KINASE-LIKE PROTEIN ACR4"/>
    <property type="match status" value="1"/>
</dbReference>
<dbReference type="SUPFAM" id="SSF50985">
    <property type="entry name" value="RCC1/BLIP-II"/>
    <property type="match status" value="1"/>
</dbReference>
<dbReference type="InterPro" id="IPR009030">
    <property type="entry name" value="Growth_fac_rcpt_cys_sf"/>
</dbReference>
<keyword evidence="3" id="KW-0812">Transmembrane</keyword>
<keyword evidence="7" id="KW-1015">Disulfide bond</keyword>
<dbReference type="EMBL" id="FNXT01000982">
    <property type="protein sequence ID" value="SZX70236.1"/>
    <property type="molecule type" value="Genomic_DNA"/>
</dbReference>
<keyword evidence="6" id="KW-0472">Membrane</keyword>
<keyword evidence="8" id="KW-0675">Receptor</keyword>
<keyword evidence="5" id="KW-1133">Transmembrane helix</keyword>
<dbReference type="Proteomes" id="UP000256970">
    <property type="component" value="Unassembled WGS sequence"/>
</dbReference>
<dbReference type="AlphaFoldDB" id="A0A383WLI3"/>
<protein>
    <recommendedName>
        <fullName evidence="2">non-specific serine/threonine protein kinase</fullName>
        <ecNumber evidence="2">2.7.11.1</ecNumber>
    </recommendedName>
</protein>
<evidence type="ECO:0000256" key="8">
    <source>
        <dbReference type="ARBA" id="ARBA00023170"/>
    </source>
</evidence>
<evidence type="ECO:0000313" key="16">
    <source>
        <dbReference type="Proteomes" id="UP000256970"/>
    </source>
</evidence>
<dbReference type="Pfam" id="PF07699">
    <property type="entry name" value="Ephrin_rec_like"/>
    <property type="match status" value="2"/>
</dbReference>
<evidence type="ECO:0000256" key="4">
    <source>
        <dbReference type="ARBA" id="ARBA00022729"/>
    </source>
</evidence>
<feature type="domain" description="Peptidase C1A papain C-terminal" evidence="12">
    <location>
        <begin position="113"/>
        <end position="228"/>
    </location>
</feature>